<name>A0AAV9N1C2_9EURO</name>
<comment type="caution">
    <text evidence="12">The sequence shown here is derived from an EMBL/GenBank/DDBJ whole genome shotgun (WGS) entry which is preliminary data.</text>
</comment>
<evidence type="ECO:0000256" key="6">
    <source>
        <dbReference type="ARBA" id="ARBA00023002"/>
    </source>
</evidence>
<evidence type="ECO:0000256" key="8">
    <source>
        <dbReference type="ARBA" id="ARBA00023014"/>
    </source>
</evidence>
<sequence>MALPFTTQRPPVPSRFLKLQSLIESEFRSSSLQFYMNGEEIVLNNPNPEWTLLDFIRSRHGFKGTKLGCGEGGCGACTVVLQSVDSHDVKKLKHVAVNACLFPLIGGEKTQDEEASTLASKRCD</sequence>
<dbReference type="GO" id="GO:0051537">
    <property type="term" value="F:2 iron, 2 sulfur cluster binding"/>
    <property type="evidence" value="ECO:0007669"/>
    <property type="project" value="UniProtKB-KW"/>
</dbReference>
<evidence type="ECO:0000256" key="2">
    <source>
        <dbReference type="ARBA" id="ARBA00001974"/>
    </source>
</evidence>
<dbReference type="InterPro" id="IPR016208">
    <property type="entry name" value="Ald_Oxase/xanthine_DH-like"/>
</dbReference>
<keyword evidence="7" id="KW-0408">Iron</keyword>
<keyword evidence="4" id="KW-0001">2Fe-2S</keyword>
<dbReference type="Pfam" id="PF00111">
    <property type="entry name" value="Fer2"/>
    <property type="match status" value="1"/>
</dbReference>
<dbReference type="PROSITE" id="PS00197">
    <property type="entry name" value="2FE2S_FER_1"/>
    <property type="match status" value="1"/>
</dbReference>
<dbReference type="EMBL" id="JAVRRD010000029">
    <property type="protein sequence ID" value="KAK5046619.1"/>
    <property type="molecule type" value="Genomic_DNA"/>
</dbReference>
<keyword evidence="9" id="KW-0520">NAD</keyword>
<organism evidence="12 13">
    <name type="scientific">Exophiala bonariae</name>
    <dbReference type="NCBI Taxonomy" id="1690606"/>
    <lineage>
        <taxon>Eukaryota</taxon>
        <taxon>Fungi</taxon>
        <taxon>Dikarya</taxon>
        <taxon>Ascomycota</taxon>
        <taxon>Pezizomycotina</taxon>
        <taxon>Eurotiomycetes</taxon>
        <taxon>Chaetothyriomycetidae</taxon>
        <taxon>Chaetothyriales</taxon>
        <taxon>Herpotrichiellaceae</taxon>
        <taxon>Exophiala</taxon>
    </lineage>
</organism>
<evidence type="ECO:0000313" key="13">
    <source>
        <dbReference type="Proteomes" id="UP001358417"/>
    </source>
</evidence>
<evidence type="ECO:0000256" key="7">
    <source>
        <dbReference type="ARBA" id="ARBA00023004"/>
    </source>
</evidence>
<dbReference type="GO" id="GO:0005506">
    <property type="term" value="F:iron ion binding"/>
    <property type="evidence" value="ECO:0007669"/>
    <property type="project" value="InterPro"/>
</dbReference>
<dbReference type="InterPro" id="IPR006058">
    <property type="entry name" value="2Fe2S_fd_BS"/>
</dbReference>
<comment type="cofactor">
    <cofactor evidence="10">
        <name>[2Fe-2S] cluster</name>
        <dbReference type="ChEBI" id="CHEBI:190135"/>
    </cofactor>
</comment>
<feature type="domain" description="2Fe-2S ferredoxin-type" evidence="11">
    <location>
        <begin position="30"/>
        <end position="116"/>
    </location>
</feature>
<dbReference type="GeneID" id="89975546"/>
<keyword evidence="6" id="KW-0560">Oxidoreductase</keyword>
<dbReference type="PANTHER" id="PTHR11908:SF161">
    <property type="entry name" value="NICOTINATE HYDROXYLASE HNXS"/>
    <property type="match status" value="1"/>
</dbReference>
<dbReference type="FunFam" id="3.10.20.30:FF:000012">
    <property type="entry name" value="Xanthine dehydrogenase/oxidase"/>
    <property type="match status" value="1"/>
</dbReference>
<evidence type="ECO:0000256" key="5">
    <source>
        <dbReference type="ARBA" id="ARBA00022723"/>
    </source>
</evidence>
<dbReference type="Proteomes" id="UP001358417">
    <property type="component" value="Unassembled WGS sequence"/>
</dbReference>
<comment type="cofactor">
    <cofactor evidence="1">
        <name>Mo-molybdopterin</name>
        <dbReference type="ChEBI" id="CHEBI:71302"/>
    </cofactor>
</comment>
<keyword evidence="8" id="KW-0411">Iron-sulfur</keyword>
<comment type="similarity">
    <text evidence="3">Belongs to the xanthine dehydrogenase family.</text>
</comment>
<dbReference type="PROSITE" id="PS51085">
    <property type="entry name" value="2FE2S_FER_2"/>
    <property type="match status" value="1"/>
</dbReference>
<dbReference type="InterPro" id="IPR001041">
    <property type="entry name" value="2Fe-2S_ferredoxin-type"/>
</dbReference>
<dbReference type="InterPro" id="IPR036010">
    <property type="entry name" value="2Fe-2S_ferredoxin-like_sf"/>
</dbReference>
<reference evidence="12 13" key="1">
    <citation type="submission" date="2023-08" db="EMBL/GenBank/DDBJ databases">
        <title>Black Yeasts Isolated from many extreme environments.</title>
        <authorList>
            <person name="Coleine C."/>
            <person name="Stajich J.E."/>
            <person name="Selbmann L."/>
        </authorList>
    </citation>
    <scope>NUCLEOTIDE SEQUENCE [LARGE SCALE GENOMIC DNA]</scope>
    <source>
        <strain evidence="12 13">CCFEE 5792</strain>
    </source>
</reference>
<dbReference type="GO" id="GO:0016491">
    <property type="term" value="F:oxidoreductase activity"/>
    <property type="evidence" value="ECO:0007669"/>
    <property type="project" value="UniProtKB-KW"/>
</dbReference>
<dbReference type="Gene3D" id="3.10.20.30">
    <property type="match status" value="1"/>
</dbReference>
<evidence type="ECO:0000313" key="12">
    <source>
        <dbReference type="EMBL" id="KAK5046619.1"/>
    </source>
</evidence>
<keyword evidence="5" id="KW-0479">Metal-binding</keyword>
<proteinExistence type="inferred from homology"/>
<evidence type="ECO:0000256" key="1">
    <source>
        <dbReference type="ARBA" id="ARBA00001924"/>
    </source>
</evidence>
<dbReference type="AlphaFoldDB" id="A0AAV9N1C2"/>
<dbReference type="PANTHER" id="PTHR11908">
    <property type="entry name" value="XANTHINE DEHYDROGENASE"/>
    <property type="match status" value="1"/>
</dbReference>
<dbReference type="SUPFAM" id="SSF54292">
    <property type="entry name" value="2Fe-2S ferredoxin-like"/>
    <property type="match status" value="1"/>
</dbReference>
<evidence type="ECO:0000256" key="10">
    <source>
        <dbReference type="ARBA" id="ARBA00034078"/>
    </source>
</evidence>
<evidence type="ECO:0000256" key="4">
    <source>
        <dbReference type="ARBA" id="ARBA00022714"/>
    </source>
</evidence>
<dbReference type="RefSeq" id="XP_064702202.1">
    <property type="nucleotide sequence ID" value="XM_064850933.1"/>
</dbReference>
<keyword evidence="13" id="KW-1185">Reference proteome</keyword>
<evidence type="ECO:0000256" key="9">
    <source>
        <dbReference type="ARBA" id="ARBA00023027"/>
    </source>
</evidence>
<gene>
    <name evidence="12" type="ORF">LTR84_007380</name>
</gene>
<evidence type="ECO:0000259" key="11">
    <source>
        <dbReference type="PROSITE" id="PS51085"/>
    </source>
</evidence>
<comment type="cofactor">
    <cofactor evidence="2">
        <name>FAD</name>
        <dbReference type="ChEBI" id="CHEBI:57692"/>
    </cofactor>
</comment>
<dbReference type="InterPro" id="IPR012675">
    <property type="entry name" value="Beta-grasp_dom_sf"/>
</dbReference>
<accession>A0AAV9N1C2</accession>
<evidence type="ECO:0000256" key="3">
    <source>
        <dbReference type="ARBA" id="ARBA00006849"/>
    </source>
</evidence>
<protein>
    <recommendedName>
        <fullName evidence="11">2Fe-2S ferredoxin-type domain-containing protein</fullName>
    </recommendedName>
</protein>